<gene>
    <name evidence="4" type="ORF">PVT01_090011300</name>
</gene>
<dbReference type="SUPFAM" id="SSF56112">
    <property type="entry name" value="Protein kinase-like (PK-like)"/>
    <property type="match status" value="1"/>
</dbReference>
<dbReference type="VEuPathDB" id="PlasmoDB:PVW1_090012700"/>
<feature type="compositionally biased region" description="Low complexity" evidence="1">
    <location>
        <begin position="597"/>
        <end position="618"/>
    </location>
</feature>
<dbReference type="VEuPathDB" id="PlasmoDB:PVX_091015"/>
<feature type="region of interest" description="Disordered" evidence="1">
    <location>
        <begin position="437"/>
        <end position="457"/>
    </location>
</feature>
<dbReference type="EMBL" id="LT615247">
    <property type="protein sequence ID" value="SCO67173.1"/>
    <property type="molecule type" value="Genomic_DNA"/>
</dbReference>
<feature type="region of interest" description="Disordered" evidence="1">
    <location>
        <begin position="751"/>
        <end position="784"/>
    </location>
</feature>
<keyword evidence="4" id="KW-0808">Transferase</keyword>
<feature type="compositionally biased region" description="Basic and acidic residues" evidence="1">
    <location>
        <begin position="529"/>
        <end position="539"/>
    </location>
</feature>
<dbReference type="PANTHER" id="PTHR44329">
    <property type="entry name" value="SERINE/THREONINE-PROTEIN KINASE TNNI3K-RELATED"/>
    <property type="match status" value="1"/>
</dbReference>
<name>A0A1G4GX47_PLAVI</name>
<evidence type="ECO:0000256" key="1">
    <source>
        <dbReference type="SAM" id="MobiDB-lite"/>
    </source>
</evidence>
<dbReference type="Gene3D" id="1.10.150.50">
    <property type="entry name" value="Transcription Factor, Ets-1"/>
    <property type="match status" value="1"/>
</dbReference>
<organism evidence="4 5">
    <name type="scientific">Plasmodium vivax</name>
    <name type="common">malaria parasite P. vivax</name>
    <dbReference type="NCBI Taxonomy" id="5855"/>
    <lineage>
        <taxon>Eukaryota</taxon>
        <taxon>Sar</taxon>
        <taxon>Alveolata</taxon>
        <taxon>Apicomplexa</taxon>
        <taxon>Aconoidasida</taxon>
        <taxon>Haemosporida</taxon>
        <taxon>Plasmodiidae</taxon>
        <taxon>Plasmodium</taxon>
        <taxon>Plasmodium (Plasmodium)</taxon>
    </lineage>
</organism>
<dbReference type="PROSITE" id="PS50011">
    <property type="entry name" value="PROTEIN_KINASE_DOM"/>
    <property type="match status" value="1"/>
</dbReference>
<dbReference type="PROSITE" id="PS50105">
    <property type="entry name" value="SAM_DOMAIN"/>
    <property type="match status" value="1"/>
</dbReference>
<dbReference type="SUPFAM" id="SSF47769">
    <property type="entry name" value="SAM/Pointed domain"/>
    <property type="match status" value="1"/>
</dbReference>
<dbReference type="Gene3D" id="1.10.510.10">
    <property type="entry name" value="Transferase(Phosphotransferase) domain 1"/>
    <property type="match status" value="2"/>
</dbReference>
<feature type="compositionally biased region" description="Polar residues" evidence="1">
    <location>
        <begin position="903"/>
        <end position="926"/>
    </location>
</feature>
<dbReference type="SMART" id="SM00454">
    <property type="entry name" value="SAM"/>
    <property type="match status" value="1"/>
</dbReference>
<feature type="region of interest" description="Disordered" evidence="1">
    <location>
        <begin position="379"/>
        <end position="414"/>
    </location>
</feature>
<feature type="compositionally biased region" description="Polar residues" evidence="1">
    <location>
        <begin position="478"/>
        <end position="489"/>
    </location>
</feature>
<feature type="region of interest" description="Disordered" evidence="1">
    <location>
        <begin position="109"/>
        <end position="134"/>
    </location>
</feature>
<evidence type="ECO:0000259" key="3">
    <source>
        <dbReference type="PROSITE" id="PS50105"/>
    </source>
</evidence>
<feature type="region of interest" description="Disordered" evidence="1">
    <location>
        <begin position="661"/>
        <end position="686"/>
    </location>
</feature>
<dbReference type="VEuPathDB" id="PlasmoDB:PVP01_0907600"/>
<feature type="compositionally biased region" description="Basic and acidic residues" evidence="1">
    <location>
        <begin position="110"/>
        <end position="121"/>
    </location>
</feature>
<feature type="compositionally biased region" description="Basic residues" evidence="1">
    <location>
        <begin position="379"/>
        <end position="397"/>
    </location>
</feature>
<reference evidence="4 5" key="1">
    <citation type="submission" date="2016-07" db="EMBL/GenBank/DDBJ databases">
        <authorList>
            <consortium name="Pathogen Informatics"/>
        </authorList>
    </citation>
    <scope>NUCLEOTIDE SEQUENCE [LARGE SCALE GENOMIC DNA]</scope>
</reference>
<dbReference type="GO" id="GO:0005524">
    <property type="term" value="F:ATP binding"/>
    <property type="evidence" value="ECO:0007669"/>
    <property type="project" value="InterPro"/>
</dbReference>
<dbReference type="Gene3D" id="2.20.110.10">
    <property type="entry name" value="Histone H3 K4-specific methyltransferase SET7/9 N-terminal domain"/>
    <property type="match status" value="1"/>
</dbReference>
<evidence type="ECO:0000313" key="5">
    <source>
        <dbReference type="Proteomes" id="UP000196402"/>
    </source>
</evidence>
<dbReference type="eggNOG" id="KOG0192">
    <property type="taxonomic scope" value="Eukaryota"/>
</dbReference>
<feature type="region of interest" description="Disordered" evidence="1">
    <location>
        <begin position="875"/>
        <end position="927"/>
    </location>
</feature>
<dbReference type="InterPro" id="IPR011009">
    <property type="entry name" value="Kinase-like_dom_sf"/>
</dbReference>
<dbReference type="InterPro" id="IPR001245">
    <property type="entry name" value="Ser-Thr/Tyr_kinase_cat_dom"/>
</dbReference>
<accession>A0A1G4GX47</accession>
<feature type="compositionally biased region" description="Polar residues" evidence="1">
    <location>
        <begin position="756"/>
        <end position="771"/>
    </location>
</feature>
<evidence type="ECO:0000259" key="2">
    <source>
        <dbReference type="PROSITE" id="PS50011"/>
    </source>
</evidence>
<dbReference type="InterPro" id="IPR051681">
    <property type="entry name" value="Ser/Thr_Kinases-Pseudokinases"/>
</dbReference>
<dbReference type="GO" id="GO:0004674">
    <property type="term" value="F:protein serine/threonine kinase activity"/>
    <property type="evidence" value="ECO:0007669"/>
    <property type="project" value="TreeGrafter"/>
</dbReference>
<feature type="region of interest" description="Disordered" evidence="1">
    <location>
        <begin position="471"/>
        <end position="551"/>
    </location>
</feature>
<sequence>MGNSPDSKPIRGRDFRGYRYIGELNDEREPNGKGLILHNSGEAFYGSFSNGKKNGIGIYINNKLTKYICNWVNDTVDGELKVKPFHAEKVFSFFYSNGVIHSCRVYRGGPKSERGLDEEQSRGTPKGGGEPQSVNIRNKLDGEGVSFIPVSQPGYFFPAGRIHHGRTAGPGSDHREDAIESSHDEANIPADELNKKRIDEPLKGDDTWKDIFYTSSDSCSHLIGAHFIKMGGKKKCHRDARLGGTTRKDLSIVTHTLAKKEERKTKHMIKRLTKQNSNSLRIDKYESWSRREVAQWLSLCNTPIKWITSFYRNNITGDMLDRMNIEIVRNQLGILPYGHAIKLLQLIKNLRVMAYNKRFARCVNIQECEHFLRRRKKKKKKIRTRCAPRGKKMHRFHPPPSEIQPIKQSKHIQQIQPIQPIQSIQPIQPIQSIQPIQGKLPLGEPPTSRAPPEEEAAVLTEKMLRSGGALYQEEDPDSCTSTTSFNSTHTLKEEEVGEEGAQEGHHQKRQKWQHAEGSSAPNEPQEPLRPNDPHIDTDRKKRKKKKKKKEQFIRSFHEKFSLINDFAHTFNGGSSRAYSGEGANRAAPGDPKDEAYGSCSLSSFSITSTSSQSSGPDLSSEESGESNGTSVPTCEEKPKGGDNSIRASSAELEISAASTSSSSASATLDTSPHASTSSVSSSSYCSNRTDDAPFYGRSQIIKYPSNIYLNSNLAFSYLYSFIIPHEELTFLHLIRSHYEIRTCRGKLARKKRGQGLWQNRGQWQSLPPTNSEPKKPNPMRGDLQNGKVMRSRTFRGKYLGKDVAIKVLVGRVKDFSQIHKIFYKLHLLRHGNIALMMGVSIRYPFVFIIYEFLKNACLFSYLHCAGGYAKDLSGRQREGGVRTPLGSASSISRGGGISAHGSPGNSSTCDSSPGGTSPSDNPTFESHSGRIATRMRNKCNSFVLENDLFCGVYAEEGEEGKEAEEAEQHGGATSGESPPLPANKLNASVKSPPKEWNTHQGKSKAHIEKINKKRGKKKKKLHTKLFLQDQIQLHEPYAFPPFEKELSLYVKKQKKKKKKKILFSYPQTQLHLNLPESPLKEDRRLSVQRILKITTDVTLACSYLEKHLSHPLNLKPTNILLDEALNAKITDFGICEIEKCLDTHVDHSYVVYANGVTTFDAALADRKVHRMEFSRNAFNDVPLSDVPLSNVLRVYDDEDKLHLYSTERIVASPSSAYPSVSFWTPPEILRGQREKPFYADVYALGIVLWEMLTHSVPFNYPFKSHLVASVGYANEELTYDDIPEPIQGLIKSCVHRNMYKRPTFGHILAVLSRLYEKANTKCEDALMSFMDGT</sequence>
<dbReference type="Pfam" id="PF07647">
    <property type="entry name" value="SAM_2"/>
    <property type="match status" value="1"/>
</dbReference>
<feature type="domain" description="Protein kinase" evidence="2">
    <location>
        <begin position="774"/>
        <end position="1314"/>
    </location>
</feature>
<feature type="region of interest" description="Disordered" evidence="1">
    <location>
        <begin position="568"/>
        <end position="644"/>
    </location>
</feature>
<feature type="compositionally biased region" description="Basic residues" evidence="1">
    <location>
        <begin position="540"/>
        <end position="549"/>
    </location>
</feature>
<evidence type="ECO:0000313" key="4">
    <source>
        <dbReference type="EMBL" id="SCO67173.1"/>
    </source>
</evidence>
<proteinExistence type="predicted"/>
<dbReference type="VEuPathDB" id="PlasmoDB:PVPAM_090012300"/>
<feature type="region of interest" description="Disordered" evidence="1">
    <location>
        <begin position="959"/>
        <end position="1007"/>
    </location>
</feature>
<dbReference type="Gene3D" id="3.30.200.20">
    <property type="entry name" value="Phosphorylase Kinase, domain 1"/>
    <property type="match status" value="1"/>
</dbReference>
<feature type="compositionally biased region" description="Low complexity" evidence="1">
    <location>
        <begin position="403"/>
        <end position="414"/>
    </location>
</feature>
<protein>
    <submittedName>
        <fullName evidence="4">Protein kinase, putative</fullName>
    </submittedName>
</protein>
<dbReference type="Proteomes" id="UP000196402">
    <property type="component" value="Chromosome 9"/>
</dbReference>
<dbReference type="InterPro" id="IPR013761">
    <property type="entry name" value="SAM/pointed_sf"/>
</dbReference>
<dbReference type="InterPro" id="IPR001660">
    <property type="entry name" value="SAM"/>
</dbReference>
<dbReference type="PANTHER" id="PTHR44329:SF140">
    <property type="entry name" value="INACTIVE PROTEIN TYROSINE KINASE PTKL"/>
    <property type="match status" value="1"/>
</dbReference>
<dbReference type="Pfam" id="PF07714">
    <property type="entry name" value="PK_Tyr_Ser-Thr"/>
    <property type="match status" value="2"/>
</dbReference>
<dbReference type="SUPFAM" id="SSF82185">
    <property type="entry name" value="Histone H3 K4-specific methyltransferase SET7/9 N-terminal domain"/>
    <property type="match status" value="1"/>
</dbReference>
<dbReference type="InterPro" id="IPR000719">
    <property type="entry name" value="Prot_kinase_dom"/>
</dbReference>
<keyword evidence="4" id="KW-0418">Kinase</keyword>
<feature type="domain" description="SAM" evidence="3">
    <location>
        <begin position="288"/>
        <end position="353"/>
    </location>
</feature>